<feature type="transmembrane region" description="Helical" evidence="1">
    <location>
        <begin position="47"/>
        <end position="66"/>
    </location>
</feature>
<keyword evidence="1" id="KW-0472">Membrane</keyword>
<feature type="transmembrane region" description="Helical" evidence="1">
    <location>
        <begin position="7"/>
        <end position="35"/>
    </location>
</feature>
<proteinExistence type="predicted"/>
<keyword evidence="2" id="KW-0496">Mitochondrion</keyword>
<evidence type="ECO:0000256" key="1">
    <source>
        <dbReference type="SAM" id="Phobius"/>
    </source>
</evidence>
<dbReference type="EMBL" id="LC546828">
    <property type="protein sequence ID" value="BCD89857.1"/>
    <property type="molecule type" value="Genomic_DNA"/>
</dbReference>
<keyword evidence="1" id="KW-0812">Transmembrane</keyword>
<name>A0A6J4D1Z6_9CRUS</name>
<geneLocation type="mitochondrion" evidence="2"/>
<accession>A0A6J4D1Z6</accession>
<feature type="transmembrane region" description="Helical" evidence="1">
    <location>
        <begin position="132"/>
        <end position="154"/>
    </location>
</feature>
<feature type="transmembrane region" description="Helical" evidence="1">
    <location>
        <begin position="78"/>
        <end position="97"/>
    </location>
</feature>
<dbReference type="AlphaFoldDB" id="A0A6J4D1Z6"/>
<gene>
    <name evidence="2" type="primary">nad6</name>
</gene>
<evidence type="ECO:0000313" key="2">
    <source>
        <dbReference type="EMBL" id="BCD89857.1"/>
    </source>
</evidence>
<keyword evidence="1" id="KW-1133">Transmembrane helix</keyword>
<sequence>MYFFSQLILFSFFFFVFSEHLLVMNFSLMMTSMFYSVVLYHQMLTSWMAYILMMVFLSGMMVIFIYMTSLSSNEPFNFPSNSLFFLVFLSAFLPILVSKYGFLFMEVIDKLCNFNSSFSLELVYKSYSLSSWELTFCLITYLFITLVVTVKISSMKSAPLKMMK</sequence>
<reference evidence="2" key="1">
    <citation type="submission" date="2020-05" db="EMBL/GenBank/DDBJ databases">
        <title>The complete mitochondrial genome of Grandidierella osakaensis (Crustacea: Amphipoda).</title>
        <authorList>
            <person name="Hiki K."/>
            <person name="Ariyama H."/>
            <person name="Nakajima N."/>
        </authorList>
    </citation>
    <scope>NUCLEOTIDE SEQUENCE</scope>
    <source>
        <strain evidence="2">NIES-202002-AMP3</strain>
    </source>
</reference>
<protein>
    <submittedName>
        <fullName evidence="2">NADH dehydrogenase subunit 6</fullName>
    </submittedName>
</protein>
<organism evidence="2">
    <name type="scientific">Grandidierella osakaensis</name>
    <dbReference type="NCBI Taxonomy" id="2734914"/>
    <lineage>
        <taxon>Eukaryota</taxon>
        <taxon>Metazoa</taxon>
        <taxon>Ecdysozoa</taxon>
        <taxon>Arthropoda</taxon>
        <taxon>Crustacea</taxon>
        <taxon>Multicrustacea</taxon>
        <taxon>Malacostraca</taxon>
        <taxon>Eumalacostraca</taxon>
        <taxon>Peracarida</taxon>
        <taxon>Amphipoda</taxon>
        <taxon>Senticaudata</taxon>
        <taxon>Corophiida</taxon>
        <taxon>Corophiidira</taxon>
        <taxon>Corophioidea</taxon>
        <taxon>Corophiidae</taxon>
        <taxon>Grandidierella</taxon>
    </lineage>
</organism>